<organism evidence="2">
    <name type="scientific">Guillardia theta (strain CCMP2712)</name>
    <name type="common">Cryptophyte</name>
    <dbReference type="NCBI Taxonomy" id="905079"/>
    <lineage>
        <taxon>Eukaryota</taxon>
        <taxon>Cryptophyceae</taxon>
        <taxon>Pyrenomonadales</taxon>
        <taxon>Geminigeraceae</taxon>
        <taxon>Guillardia</taxon>
    </lineage>
</organism>
<dbReference type="AlphaFoldDB" id="L1I7E6"/>
<feature type="compositionally biased region" description="Basic and acidic residues" evidence="1">
    <location>
        <begin position="62"/>
        <end position="71"/>
    </location>
</feature>
<dbReference type="EnsemblProtists" id="EKX32191">
    <property type="protein sequence ID" value="EKX32191"/>
    <property type="gene ID" value="GUITHDRAFT_121649"/>
</dbReference>
<accession>L1I7E6</accession>
<dbReference type="OrthoDB" id="10579185at2759"/>
<feature type="compositionally biased region" description="Basic and acidic residues" evidence="1">
    <location>
        <begin position="1"/>
        <end position="10"/>
    </location>
</feature>
<dbReference type="HOGENOM" id="CLU_1921101_0_0_1"/>
<name>L1I7E6_GUITC</name>
<dbReference type="RefSeq" id="XP_005819171.1">
    <property type="nucleotide sequence ID" value="XM_005819114.1"/>
</dbReference>
<dbReference type="GeneID" id="17288916"/>
<feature type="region of interest" description="Disordered" evidence="1">
    <location>
        <begin position="1"/>
        <end position="71"/>
    </location>
</feature>
<dbReference type="EMBL" id="JH993206">
    <property type="protein sequence ID" value="EKX32191.1"/>
    <property type="molecule type" value="Genomic_DNA"/>
</dbReference>
<evidence type="ECO:0008006" key="5">
    <source>
        <dbReference type="Google" id="ProtNLM"/>
    </source>
</evidence>
<evidence type="ECO:0000313" key="3">
    <source>
        <dbReference type="EnsemblProtists" id="EKX32191"/>
    </source>
</evidence>
<evidence type="ECO:0000256" key="1">
    <source>
        <dbReference type="SAM" id="MobiDB-lite"/>
    </source>
</evidence>
<evidence type="ECO:0000313" key="2">
    <source>
        <dbReference type="EMBL" id="EKX32191.1"/>
    </source>
</evidence>
<dbReference type="Proteomes" id="UP000011087">
    <property type="component" value="Unassembled WGS sequence"/>
</dbReference>
<sequence length="132" mass="14761">MRKQGDKLESSLDPSSLLPRVSNSKLPTLESSKQLDSYASENSSLKQKVEDLEKQMASMRQSSDDSKAVDVRAKEEEIAGLKATLEQRLDQAPQFRALKQMLQTKNEEIKQLRAILTANGWQDPNVGEEEAA</sequence>
<reference evidence="3" key="3">
    <citation type="submission" date="2016-03" db="UniProtKB">
        <authorList>
            <consortium name="EnsemblProtists"/>
        </authorList>
    </citation>
    <scope>IDENTIFICATION</scope>
</reference>
<keyword evidence="4" id="KW-1185">Reference proteome</keyword>
<dbReference type="PaxDb" id="55529-EKX32191"/>
<gene>
    <name evidence="2" type="ORF">GUITHDRAFT_121649</name>
</gene>
<reference evidence="4" key="2">
    <citation type="submission" date="2012-11" db="EMBL/GenBank/DDBJ databases">
        <authorList>
            <person name="Kuo A."/>
            <person name="Curtis B.A."/>
            <person name="Tanifuji G."/>
            <person name="Burki F."/>
            <person name="Gruber A."/>
            <person name="Irimia M."/>
            <person name="Maruyama S."/>
            <person name="Arias M.C."/>
            <person name="Ball S.G."/>
            <person name="Gile G.H."/>
            <person name="Hirakawa Y."/>
            <person name="Hopkins J.F."/>
            <person name="Rensing S.A."/>
            <person name="Schmutz J."/>
            <person name="Symeonidi A."/>
            <person name="Elias M."/>
            <person name="Eveleigh R.J."/>
            <person name="Herman E.K."/>
            <person name="Klute M.J."/>
            <person name="Nakayama T."/>
            <person name="Obornik M."/>
            <person name="Reyes-Prieto A."/>
            <person name="Armbrust E.V."/>
            <person name="Aves S.J."/>
            <person name="Beiko R.G."/>
            <person name="Coutinho P."/>
            <person name="Dacks J.B."/>
            <person name="Durnford D.G."/>
            <person name="Fast N.M."/>
            <person name="Green B.R."/>
            <person name="Grisdale C."/>
            <person name="Hempe F."/>
            <person name="Henrissat B."/>
            <person name="Hoppner M.P."/>
            <person name="Ishida K.-I."/>
            <person name="Kim E."/>
            <person name="Koreny L."/>
            <person name="Kroth P.G."/>
            <person name="Liu Y."/>
            <person name="Malik S.-B."/>
            <person name="Maier U.G."/>
            <person name="McRose D."/>
            <person name="Mock T."/>
            <person name="Neilson J.A."/>
            <person name="Onodera N.T."/>
            <person name="Poole A.M."/>
            <person name="Pritham E.J."/>
            <person name="Richards T.A."/>
            <person name="Rocap G."/>
            <person name="Roy S.W."/>
            <person name="Sarai C."/>
            <person name="Schaack S."/>
            <person name="Shirato S."/>
            <person name="Slamovits C.H."/>
            <person name="Spencer D.F."/>
            <person name="Suzuki S."/>
            <person name="Worden A.Z."/>
            <person name="Zauner S."/>
            <person name="Barry K."/>
            <person name="Bell C."/>
            <person name="Bharti A.K."/>
            <person name="Crow J.A."/>
            <person name="Grimwood J."/>
            <person name="Kramer R."/>
            <person name="Lindquist E."/>
            <person name="Lucas S."/>
            <person name="Salamov A."/>
            <person name="McFadden G.I."/>
            <person name="Lane C.E."/>
            <person name="Keeling P.J."/>
            <person name="Gray M.W."/>
            <person name="Grigoriev I.V."/>
            <person name="Archibald J.M."/>
        </authorList>
    </citation>
    <scope>NUCLEOTIDE SEQUENCE</scope>
    <source>
        <strain evidence="4">CCMP2712</strain>
    </source>
</reference>
<reference evidence="2 4" key="1">
    <citation type="journal article" date="2012" name="Nature">
        <title>Algal genomes reveal evolutionary mosaicism and the fate of nucleomorphs.</title>
        <authorList>
            <consortium name="DOE Joint Genome Institute"/>
            <person name="Curtis B.A."/>
            <person name="Tanifuji G."/>
            <person name="Burki F."/>
            <person name="Gruber A."/>
            <person name="Irimia M."/>
            <person name="Maruyama S."/>
            <person name="Arias M.C."/>
            <person name="Ball S.G."/>
            <person name="Gile G.H."/>
            <person name="Hirakawa Y."/>
            <person name="Hopkins J.F."/>
            <person name="Kuo A."/>
            <person name="Rensing S.A."/>
            <person name="Schmutz J."/>
            <person name="Symeonidi A."/>
            <person name="Elias M."/>
            <person name="Eveleigh R.J."/>
            <person name="Herman E.K."/>
            <person name="Klute M.J."/>
            <person name="Nakayama T."/>
            <person name="Obornik M."/>
            <person name="Reyes-Prieto A."/>
            <person name="Armbrust E.V."/>
            <person name="Aves S.J."/>
            <person name="Beiko R.G."/>
            <person name="Coutinho P."/>
            <person name="Dacks J.B."/>
            <person name="Durnford D.G."/>
            <person name="Fast N.M."/>
            <person name="Green B.R."/>
            <person name="Grisdale C.J."/>
            <person name="Hempel F."/>
            <person name="Henrissat B."/>
            <person name="Hoppner M.P."/>
            <person name="Ishida K."/>
            <person name="Kim E."/>
            <person name="Koreny L."/>
            <person name="Kroth P.G."/>
            <person name="Liu Y."/>
            <person name="Malik S.B."/>
            <person name="Maier U.G."/>
            <person name="McRose D."/>
            <person name="Mock T."/>
            <person name="Neilson J.A."/>
            <person name="Onodera N.T."/>
            <person name="Poole A.M."/>
            <person name="Pritham E.J."/>
            <person name="Richards T.A."/>
            <person name="Rocap G."/>
            <person name="Roy S.W."/>
            <person name="Sarai C."/>
            <person name="Schaack S."/>
            <person name="Shirato S."/>
            <person name="Slamovits C.H."/>
            <person name="Spencer D.F."/>
            <person name="Suzuki S."/>
            <person name="Worden A.Z."/>
            <person name="Zauner S."/>
            <person name="Barry K."/>
            <person name="Bell C."/>
            <person name="Bharti A.K."/>
            <person name="Crow J.A."/>
            <person name="Grimwood J."/>
            <person name="Kramer R."/>
            <person name="Lindquist E."/>
            <person name="Lucas S."/>
            <person name="Salamov A."/>
            <person name="McFadden G.I."/>
            <person name="Lane C.E."/>
            <person name="Keeling P.J."/>
            <person name="Gray M.W."/>
            <person name="Grigoriev I.V."/>
            <person name="Archibald J.M."/>
        </authorList>
    </citation>
    <scope>NUCLEOTIDE SEQUENCE</scope>
    <source>
        <strain evidence="2 4">CCMP2712</strain>
    </source>
</reference>
<protein>
    <recommendedName>
        <fullName evidence="5">Leucine zipper transcription factor-like protein 1</fullName>
    </recommendedName>
</protein>
<dbReference type="KEGG" id="gtt:GUITHDRAFT_121649"/>
<proteinExistence type="predicted"/>
<feature type="compositionally biased region" description="Polar residues" evidence="1">
    <location>
        <begin position="21"/>
        <end position="46"/>
    </location>
</feature>
<evidence type="ECO:0000313" key="4">
    <source>
        <dbReference type="Proteomes" id="UP000011087"/>
    </source>
</evidence>